<evidence type="ECO:0000256" key="5">
    <source>
        <dbReference type="ARBA" id="ARBA00022531"/>
    </source>
</evidence>
<evidence type="ECO:0000256" key="7">
    <source>
        <dbReference type="ARBA" id="ARBA00022723"/>
    </source>
</evidence>
<keyword evidence="9 12" id="KW-0408">Iron</keyword>
<dbReference type="GO" id="GO:0009055">
    <property type="term" value="F:electron transfer activity"/>
    <property type="evidence" value="ECO:0007669"/>
    <property type="project" value="InterPro"/>
</dbReference>
<name>A0A951PY13_9NOST</name>
<evidence type="ECO:0000256" key="3">
    <source>
        <dbReference type="ARBA" id="ARBA00010433"/>
    </source>
</evidence>
<dbReference type="InterPro" id="IPR036909">
    <property type="entry name" value="Cyt_c-like_dom_sf"/>
</dbReference>
<gene>
    <name evidence="15" type="primary">psbV2</name>
    <name evidence="15" type="ORF">KME32_08020</name>
</gene>
<dbReference type="GO" id="GO:0009523">
    <property type="term" value="C:photosystem II"/>
    <property type="evidence" value="ECO:0007669"/>
    <property type="project" value="UniProtKB-KW"/>
</dbReference>
<comment type="similarity">
    <text evidence="3">Belongs to the cytochrome c family. PsbV subfamily.</text>
</comment>
<dbReference type="InterPro" id="IPR009056">
    <property type="entry name" value="Cyt_c-like_dom"/>
</dbReference>
<feature type="signal peptide" evidence="13">
    <location>
        <begin position="1"/>
        <end position="30"/>
    </location>
</feature>
<protein>
    <submittedName>
        <fullName evidence="15">Photosystem II cytochrome PsbV2</fullName>
    </submittedName>
</protein>
<evidence type="ECO:0000256" key="6">
    <source>
        <dbReference type="ARBA" id="ARBA00022617"/>
    </source>
</evidence>
<dbReference type="Pfam" id="PF14495">
    <property type="entry name" value="Cytochrom_C550"/>
    <property type="match status" value="1"/>
</dbReference>
<dbReference type="GO" id="GO:0020037">
    <property type="term" value="F:heme binding"/>
    <property type="evidence" value="ECO:0007669"/>
    <property type="project" value="InterPro"/>
</dbReference>
<reference evidence="15" key="1">
    <citation type="submission" date="2021-05" db="EMBL/GenBank/DDBJ databases">
        <authorList>
            <person name="Pietrasiak N."/>
            <person name="Ward R."/>
            <person name="Stajich J.E."/>
            <person name="Kurbessoian T."/>
        </authorList>
    </citation>
    <scope>NUCLEOTIDE SEQUENCE</scope>
    <source>
        <strain evidence="15">JT2-VF2</strain>
    </source>
</reference>
<keyword evidence="10" id="KW-0472">Membrane</keyword>
<dbReference type="NCBIfam" id="TIGR03046">
    <property type="entry name" value="PS_II_psbV2"/>
    <property type="match status" value="1"/>
</dbReference>
<dbReference type="GO" id="GO:0015979">
    <property type="term" value="P:photosynthesis"/>
    <property type="evidence" value="ECO:0007669"/>
    <property type="project" value="UniProtKB-KW"/>
</dbReference>
<keyword evidence="5" id="KW-0602">Photosynthesis</keyword>
<keyword evidence="7 12" id="KW-0479">Metal-binding</keyword>
<evidence type="ECO:0000256" key="10">
    <source>
        <dbReference type="ARBA" id="ARBA00023136"/>
    </source>
</evidence>
<feature type="domain" description="Cytochrome c" evidence="14">
    <location>
        <begin position="63"/>
        <end position="154"/>
    </location>
</feature>
<feature type="chain" id="PRO_5037579768" evidence="13">
    <location>
        <begin position="31"/>
        <end position="165"/>
    </location>
</feature>
<dbReference type="Gene3D" id="1.10.760.10">
    <property type="entry name" value="Cytochrome c-like domain"/>
    <property type="match status" value="1"/>
</dbReference>
<comment type="caution">
    <text evidence="15">The sequence shown here is derived from an EMBL/GenBank/DDBJ whole genome shotgun (WGS) entry which is preliminary data.</text>
</comment>
<evidence type="ECO:0000256" key="13">
    <source>
        <dbReference type="SAM" id="SignalP"/>
    </source>
</evidence>
<accession>A0A951PY13</accession>
<evidence type="ECO:0000256" key="2">
    <source>
        <dbReference type="ARBA" id="ARBA00004170"/>
    </source>
</evidence>
<keyword evidence="8" id="KW-0249">Electron transport</keyword>
<comment type="cofactor">
    <cofactor evidence="1">
        <name>heme c</name>
        <dbReference type="ChEBI" id="CHEBI:61717"/>
    </cofactor>
</comment>
<evidence type="ECO:0000256" key="11">
    <source>
        <dbReference type="ARBA" id="ARBA00023276"/>
    </source>
</evidence>
<keyword evidence="13" id="KW-0732">Signal</keyword>
<dbReference type="InterPro" id="IPR029490">
    <property type="entry name" value="Cytochrom_C550"/>
</dbReference>
<dbReference type="PIRSF" id="PIRSF005890">
    <property type="entry name" value="Phot_II_cyt_c550"/>
    <property type="match status" value="1"/>
</dbReference>
<evidence type="ECO:0000313" key="16">
    <source>
        <dbReference type="Proteomes" id="UP000715781"/>
    </source>
</evidence>
<evidence type="ECO:0000256" key="1">
    <source>
        <dbReference type="ARBA" id="ARBA00001926"/>
    </source>
</evidence>
<evidence type="ECO:0000259" key="14">
    <source>
        <dbReference type="PROSITE" id="PS51007"/>
    </source>
</evidence>
<evidence type="ECO:0000256" key="4">
    <source>
        <dbReference type="ARBA" id="ARBA00022448"/>
    </source>
</evidence>
<evidence type="ECO:0000256" key="12">
    <source>
        <dbReference type="PROSITE-ProRule" id="PRU00433"/>
    </source>
</evidence>
<dbReference type="AlphaFoldDB" id="A0A951PY13"/>
<keyword evidence="11" id="KW-0604">Photosystem II</keyword>
<reference evidence="15" key="2">
    <citation type="journal article" date="2022" name="Microbiol. Resour. Announc.">
        <title>Metagenome Sequencing to Explore Phylogenomics of Terrestrial Cyanobacteria.</title>
        <authorList>
            <person name="Ward R.D."/>
            <person name="Stajich J.E."/>
            <person name="Johansen J.R."/>
            <person name="Huntemann M."/>
            <person name="Clum A."/>
            <person name="Foster B."/>
            <person name="Foster B."/>
            <person name="Roux S."/>
            <person name="Palaniappan K."/>
            <person name="Varghese N."/>
            <person name="Mukherjee S."/>
            <person name="Reddy T.B.K."/>
            <person name="Daum C."/>
            <person name="Copeland A."/>
            <person name="Chen I.A."/>
            <person name="Ivanova N.N."/>
            <person name="Kyrpides N.C."/>
            <person name="Shapiro N."/>
            <person name="Eloe-Fadrosh E.A."/>
            <person name="Pietrasiak N."/>
        </authorList>
    </citation>
    <scope>NUCLEOTIDE SEQUENCE</scope>
    <source>
        <strain evidence="15">JT2-VF2</strain>
    </source>
</reference>
<keyword evidence="4" id="KW-0813">Transport</keyword>
<evidence type="ECO:0000256" key="8">
    <source>
        <dbReference type="ARBA" id="ARBA00022982"/>
    </source>
</evidence>
<keyword evidence="6 12" id="KW-0349">Heme</keyword>
<organism evidence="15 16">
    <name type="scientific">Mojavia pulchra JT2-VF2</name>
    <dbReference type="NCBI Taxonomy" id="287848"/>
    <lineage>
        <taxon>Bacteria</taxon>
        <taxon>Bacillati</taxon>
        <taxon>Cyanobacteriota</taxon>
        <taxon>Cyanophyceae</taxon>
        <taxon>Nostocales</taxon>
        <taxon>Nostocaceae</taxon>
    </lineage>
</organism>
<dbReference type="SUPFAM" id="SSF46626">
    <property type="entry name" value="Cytochrome c"/>
    <property type="match status" value="1"/>
</dbReference>
<sequence>MLYTFFTRSLFLVFVAVLVVYNSTSLPAQAANIDPYIARYLHITEPIALDMDGQGNIRLFSPSELSIGKQLFENNCINCHVGGATLPDPQVSLSLKTLAGAKPPRDRINALVAFMRQPMTYDGSQETYWCRQLSPNFLSQQQVESLAAFVLTAAQKAPGWGTENF</sequence>
<dbReference type="Proteomes" id="UP000715781">
    <property type="component" value="Unassembled WGS sequence"/>
</dbReference>
<proteinExistence type="inferred from homology"/>
<dbReference type="PROSITE" id="PS51007">
    <property type="entry name" value="CYTC"/>
    <property type="match status" value="1"/>
</dbReference>
<dbReference type="GO" id="GO:0005506">
    <property type="term" value="F:iron ion binding"/>
    <property type="evidence" value="ECO:0007669"/>
    <property type="project" value="InterPro"/>
</dbReference>
<dbReference type="InterPro" id="IPR016003">
    <property type="entry name" value="PsbV_cyt_c550-like"/>
</dbReference>
<comment type="subcellular location">
    <subcellularLocation>
        <location evidence="2">Membrane</location>
        <topology evidence="2">Peripheral membrane protein</topology>
    </subcellularLocation>
</comment>
<dbReference type="EMBL" id="JAHHHN010000003">
    <property type="protein sequence ID" value="MBW4561096.1"/>
    <property type="molecule type" value="Genomic_DNA"/>
</dbReference>
<evidence type="ECO:0000313" key="15">
    <source>
        <dbReference type="EMBL" id="MBW4561096.1"/>
    </source>
</evidence>
<dbReference type="GO" id="GO:0022904">
    <property type="term" value="P:respiratory electron transport chain"/>
    <property type="evidence" value="ECO:0007669"/>
    <property type="project" value="InterPro"/>
</dbReference>
<evidence type="ECO:0000256" key="9">
    <source>
        <dbReference type="ARBA" id="ARBA00023004"/>
    </source>
</evidence>